<comment type="caution">
    <text evidence="2">The sequence shown here is derived from an EMBL/GenBank/DDBJ whole genome shotgun (WGS) entry which is preliminary data.</text>
</comment>
<evidence type="ECO:0000256" key="1">
    <source>
        <dbReference type="SAM" id="Phobius"/>
    </source>
</evidence>
<protein>
    <submittedName>
        <fullName evidence="2">DoxX family protein</fullName>
    </submittedName>
</protein>
<name>A0ABT8KQ57_9BACT</name>
<keyword evidence="1" id="KW-0812">Transmembrane</keyword>
<gene>
    <name evidence="2" type="ORF">QQ008_13010</name>
</gene>
<dbReference type="Proteomes" id="UP001172082">
    <property type="component" value="Unassembled WGS sequence"/>
</dbReference>
<feature type="transmembrane region" description="Helical" evidence="1">
    <location>
        <begin position="45"/>
        <end position="62"/>
    </location>
</feature>
<keyword evidence="1" id="KW-1133">Transmembrane helix</keyword>
<keyword evidence="3" id="KW-1185">Reference proteome</keyword>
<reference evidence="2" key="1">
    <citation type="submission" date="2023-06" db="EMBL/GenBank/DDBJ databases">
        <title>Genomic of Parafulvivirga corallium.</title>
        <authorList>
            <person name="Wang G."/>
        </authorList>
    </citation>
    <scope>NUCLEOTIDE SEQUENCE</scope>
    <source>
        <strain evidence="2">BMA10</strain>
    </source>
</reference>
<dbReference type="RefSeq" id="WP_346752323.1">
    <property type="nucleotide sequence ID" value="NZ_JAUJEA010000004.1"/>
</dbReference>
<evidence type="ECO:0000313" key="2">
    <source>
        <dbReference type="EMBL" id="MDN5202298.1"/>
    </source>
</evidence>
<accession>A0ABT8KQ57</accession>
<proteinExistence type="predicted"/>
<feature type="transmembrane region" description="Helical" evidence="1">
    <location>
        <begin position="7"/>
        <end position="25"/>
    </location>
</feature>
<keyword evidence="1" id="KW-0472">Membrane</keyword>
<evidence type="ECO:0000313" key="3">
    <source>
        <dbReference type="Proteomes" id="UP001172082"/>
    </source>
</evidence>
<dbReference type="EMBL" id="JAUJEA010000004">
    <property type="protein sequence ID" value="MDN5202298.1"/>
    <property type="molecule type" value="Genomic_DNA"/>
</dbReference>
<organism evidence="2 3">
    <name type="scientific">Splendidivirga corallicola</name>
    <dbReference type="NCBI Taxonomy" id="3051826"/>
    <lineage>
        <taxon>Bacteria</taxon>
        <taxon>Pseudomonadati</taxon>
        <taxon>Bacteroidota</taxon>
        <taxon>Cytophagia</taxon>
        <taxon>Cytophagales</taxon>
        <taxon>Splendidivirgaceae</taxon>
        <taxon>Splendidivirga</taxon>
    </lineage>
</organism>
<sequence length="66" mass="7398">MSKRNKIIGWILTGLASAVLLFSSFGKFFMPAMAENMNRYGLKDWTMIIGAGELISTILFILPENK</sequence>